<organism evidence="2 3">
    <name type="scientific">Streptomyces montanisoli</name>
    <dbReference type="NCBI Taxonomy" id="2798581"/>
    <lineage>
        <taxon>Bacteria</taxon>
        <taxon>Bacillati</taxon>
        <taxon>Actinomycetota</taxon>
        <taxon>Actinomycetes</taxon>
        <taxon>Kitasatosporales</taxon>
        <taxon>Streptomycetaceae</taxon>
        <taxon>Streptomyces</taxon>
    </lineage>
</organism>
<feature type="region of interest" description="Disordered" evidence="1">
    <location>
        <begin position="1"/>
        <end position="57"/>
    </location>
</feature>
<evidence type="ECO:0000313" key="3">
    <source>
        <dbReference type="Proteomes" id="UP000670475"/>
    </source>
</evidence>
<evidence type="ECO:0000313" key="2">
    <source>
        <dbReference type="EMBL" id="MBP0456531.1"/>
    </source>
</evidence>
<accession>A0A940RTU1</accession>
<name>A0A940RTU1_9ACTN</name>
<reference evidence="2" key="1">
    <citation type="submission" date="2021-03" db="EMBL/GenBank/DDBJ databases">
        <title>Whole genome sequence of Streptomyces bomunensis MMS17-BM035.</title>
        <authorList>
            <person name="Lee J.H."/>
        </authorList>
    </citation>
    <scope>NUCLEOTIDE SEQUENCE</scope>
    <source>
        <strain evidence="2">MMS17-BM035</strain>
    </source>
</reference>
<feature type="compositionally biased region" description="Acidic residues" evidence="1">
    <location>
        <begin position="1"/>
        <end position="14"/>
    </location>
</feature>
<proteinExistence type="predicted"/>
<gene>
    <name evidence="2" type="ORF">JFN87_03310</name>
</gene>
<protein>
    <submittedName>
        <fullName evidence="2">Uncharacterized protein</fullName>
    </submittedName>
</protein>
<dbReference type="Proteomes" id="UP000670475">
    <property type="component" value="Unassembled WGS sequence"/>
</dbReference>
<dbReference type="AlphaFoldDB" id="A0A940RTU1"/>
<evidence type="ECO:0000256" key="1">
    <source>
        <dbReference type="SAM" id="MobiDB-lite"/>
    </source>
</evidence>
<dbReference type="RefSeq" id="WP_209338308.1">
    <property type="nucleotide sequence ID" value="NZ_JAGIQL010000006.1"/>
</dbReference>
<sequence length="57" mass="5868">MSETNDTEPAEGSEEPAVTDRDMETDTGTDATDGTASQKPSNGEEPGAKPDGWPGIS</sequence>
<dbReference type="EMBL" id="JAGIQL010000006">
    <property type="protein sequence ID" value="MBP0456531.1"/>
    <property type="molecule type" value="Genomic_DNA"/>
</dbReference>
<comment type="caution">
    <text evidence="2">The sequence shown here is derived from an EMBL/GenBank/DDBJ whole genome shotgun (WGS) entry which is preliminary data.</text>
</comment>
<feature type="compositionally biased region" description="Low complexity" evidence="1">
    <location>
        <begin position="26"/>
        <end position="36"/>
    </location>
</feature>
<keyword evidence="3" id="KW-1185">Reference proteome</keyword>